<dbReference type="SUPFAM" id="SSF158694">
    <property type="entry name" value="UraD-Like"/>
    <property type="match status" value="1"/>
</dbReference>
<dbReference type="AlphaFoldDB" id="A0A060T7Q9"/>
<organism evidence="3">
    <name type="scientific">Blastobotrys adeninivorans</name>
    <name type="common">Yeast</name>
    <name type="synonym">Arxula adeninivorans</name>
    <dbReference type="NCBI Taxonomy" id="409370"/>
    <lineage>
        <taxon>Eukaryota</taxon>
        <taxon>Fungi</taxon>
        <taxon>Dikarya</taxon>
        <taxon>Ascomycota</taxon>
        <taxon>Saccharomycotina</taxon>
        <taxon>Dipodascomycetes</taxon>
        <taxon>Dipodascales</taxon>
        <taxon>Trichomonascaceae</taxon>
        <taxon>Blastobotrys</taxon>
    </lineage>
</organism>
<protein>
    <submittedName>
        <fullName evidence="3">ARAD1C29502p</fullName>
    </submittedName>
</protein>
<feature type="domain" description="Oxo-4-hydroxy-4-carboxy-5-ureidoimidazoline decarboxylase" evidence="2">
    <location>
        <begin position="14"/>
        <end position="177"/>
    </location>
</feature>
<dbReference type="Gene3D" id="1.10.3330.10">
    <property type="entry name" value="Oxo-4-hydroxy-4-carboxy-5-ureidoimidazoline decarboxylase"/>
    <property type="match status" value="1"/>
</dbReference>
<evidence type="ECO:0000256" key="1">
    <source>
        <dbReference type="ARBA" id="ARBA00022631"/>
    </source>
</evidence>
<evidence type="ECO:0000259" key="2">
    <source>
        <dbReference type="Pfam" id="PF09349"/>
    </source>
</evidence>
<dbReference type="PANTHER" id="PTHR37987">
    <property type="entry name" value="CHROMOSOME 9, WHOLE GENOME SHOTGUN SEQUENCE"/>
    <property type="match status" value="1"/>
</dbReference>
<proteinExistence type="predicted"/>
<reference evidence="3" key="1">
    <citation type="submission" date="2014-02" db="EMBL/GenBank/DDBJ databases">
        <authorList>
            <person name="Genoscope - CEA"/>
        </authorList>
    </citation>
    <scope>NUCLEOTIDE SEQUENCE</scope>
    <source>
        <strain evidence="3">LS3</strain>
    </source>
</reference>
<dbReference type="InterPro" id="IPR036778">
    <property type="entry name" value="OHCU_decarboxylase_sf"/>
</dbReference>
<dbReference type="PANTHER" id="PTHR37987:SF1">
    <property type="entry name" value="OXO-4-HYDROXY-4-CARBOXY-5-UREIDOIMIDAZOLINE DECARBOXYLASE DOMAIN-CONTAINING PROTEIN"/>
    <property type="match status" value="1"/>
</dbReference>
<dbReference type="InterPro" id="IPR018020">
    <property type="entry name" value="OHCU_decarboxylase"/>
</dbReference>
<dbReference type="EMBL" id="HG937693">
    <property type="protein sequence ID" value="CDP35181.1"/>
    <property type="molecule type" value="Genomic_DNA"/>
</dbReference>
<gene>
    <name evidence="3" type="ORF">GNLVRS02_ARAD1C29502g</name>
</gene>
<accession>A0A060T7Q9</accession>
<name>A0A060T7Q9_BLAAD</name>
<dbReference type="Pfam" id="PF09349">
    <property type="entry name" value="OHCU_decarbox"/>
    <property type="match status" value="1"/>
</dbReference>
<keyword evidence="1" id="KW-0659">Purine metabolism</keyword>
<reference evidence="3" key="2">
    <citation type="submission" date="2014-06" db="EMBL/GenBank/DDBJ databases">
        <title>The complete genome of Blastobotrys (Arxula) adeninivorans LS3 - a yeast of biotechnological interest.</title>
        <authorList>
            <person name="Kunze G."/>
            <person name="Gaillardin C."/>
            <person name="Czernicka M."/>
            <person name="Durrens P."/>
            <person name="Martin T."/>
            <person name="Boer E."/>
            <person name="Gabaldon T."/>
            <person name="Cruz J."/>
            <person name="Talla E."/>
            <person name="Marck C."/>
            <person name="Goffeau A."/>
            <person name="Barbe V."/>
            <person name="Baret P."/>
            <person name="Baronian K."/>
            <person name="Beier S."/>
            <person name="Bleykasten C."/>
            <person name="Bode R."/>
            <person name="Casaregola S."/>
            <person name="Despons L."/>
            <person name="Fairhead C."/>
            <person name="Giersberg M."/>
            <person name="Gierski P."/>
            <person name="Hahnel U."/>
            <person name="Hartmann A."/>
            <person name="Jankowska D."/>
            <person name="Jubin C."/>
            <person name="Jung P."/>
            <person name="Lafontaine I."/>
            <person name="Leh-Louis V."/>
            <person name="Lemaire M."/>
            <person name="Marcet-Houben M."/>
            <person name="Mascher M."/>
            <person name="Morel G."/>
            <person name="Richard G.-F."/>
            <person name="Riechen J."/>
            <person name="Sacerdot C."/>
            <person name="Sarkar A."/>
            <person name="Savel G."/>
            <person name="Schacherer J."/>
            <person name="Sherman D."/>
            <person name="Straub M.-L."/>
            <person name="Stein N."/>
            <person name="Thierry A."/>
            <person name="Trautwein-Schult A."/>
            <person name="Westhof E."/>
            <person name="Worch S."/>
            <person name="Dujon B."/>
            <person name="Souciet J.-L."/>
            <person name="Wincker P."/>
            <person name="Scholz U."/>
            <person name="Neuveglise N."/>
        </authorList>
    </citation>
    <scope>NUCLEOTIDE SEQUENCE</scope>
    <source>
        <strain evidence="3">LS3</strain>
    </source>
</reference>
<evidence type="ECO:0000313" key="3">
    <source>
        <dbReference type="EMBL" id="CDP35181.1"/>
    </source>
</evidence>
<sequence length="186" mass="20710">MSYSLPAIESLTSQPKAAQEEALTHLFEPCETLNAIVTSQVLVPENQGQMKSYRDMIELVRKTLNNILDTDDKDPRVSKIIAAHPRLGAPKNVKLSAHSEAEQANLKAASEAQAAKLSELNKKYEEAFPGLRYVVFVNGRTREVIMENMIARIERNDIAAEKREAFNAMCDIALDRASKLLNTAQL</sequence>
<dbReference type="PhylomeDB" id="A0A060T7Q9"/>
<dbReference type="GO" id="GO:0006144">
    <property type="term" value="P:purine nucleobase metabolic process"/>
    <property type="evidence" value="ECO:0007669"/>
    <property type="project" value="UniProtKB-KW"/>
</dbReference>